<proteinExistence type="predicted"/>
<gene>
    <name evidence="1" type="ORF">CGI_10009656</name>
</gene>
<dbReference type="EMBL" id="JH817604">
    <property type="protein sequence ID" value="EKC19111.1"/>
    <property type="molecule type" value="Genomic_DNA"/>
</dbReference>
<organism evidence="1">
    <name type="scientific">Magallana gigas</name>
    <name type="common">Pacific oyster</name>
    <name type="synonym">Crassostrea gigas</name>
    <dbReference type="NCBI Taxonomy" id="29159"/>
    <lineage>
        <taxon>Eukaryota</taxon>
        <taxon>Metazoa</taxon>
        <taxon>Spiralia</taxon>
        <taxon>Lophotrochozoa</taxon>
        <taxon>Mollusca</taxon>
        <taxon>Bivalvia</taxon>
        <taxon>Autobranchia</taxon>
        <taxon>Pteriomorphia</taxon>
        <taxon>Ostreida</taxon>
        <taxon>Ostreoidea</taxon>
        <taxon>Ostreidae</taxon>
        <taxon>Magallana</taxon>
    </lineage>
</organism>
<dbReference type="PANTHER" id="PTHR24020:SF87">
    <property type="entry name" value="COLLAGEN ALPHA-1(VI) CHAIN-LIKE"/>
    <property type="match status" value="1"/>
</dbReference>
<dbReference type="Pfam" id="PF00092">
    <property type="entry name" value="VWA"/>
    <property type="match status" value="1"/>
</dbReference>
<dbReference type="AlphaFoldDB" id="K1QCB3"/>
<dbReference type="PROSITE" id="PS50234">
    <property type="entry name" value="VWFA"/>
    <property type="match status" value="1"/>
</dbReference>
<dbReference type="InterPro" id="IPR036465">
    <property type="entry name" value="vWFA_dom_sf"/>
</dbReference>
<dbReference type="InterPro" id="IPR050525">
    <property type="entry name" value="ECM_Assembly_Org"/>
</dbReference>
<protein>
    <submittedName>
        <fullName evidence="1">Collagen alpha-1(XII) chain</fullName>
    </submittedName>
</protein>
<dbReference type="SUPFAM" id="SSF53300">
    <property type="entry name" value="vWA-like"/>
    <property type="match status" value="1"/>
</dbReference>
<sequence>MKRFVREFMEHFTIGPTANQFSVVVFNDVAREVFSLNRHFSLSDIQSAVMNVTYSGGGTSIGKALDYARLVSFTSSRGAAKIVILITDGQSSISNEAQLLKDQNVTIFCIGVTTGIKEQLLRNVSTHNDYTNITDKFTTISRIKAHVVEKSCADRMYNF</sequence>
<dbReference type="Gene3D" id="3.40.50.410">
    <property type="entry name" value="von Willebrand factor, type A domain"/>
    <property type="match status" value="1"/>
</dbReference>
<reference evidence="1" key="1">
    <citation type="journal article" date="2012" name="Nature">
        <title>The oyster genome reveals stress adaptation and complexity of shell formation.</title>
        <authorList>
            <person name="Zhang G."/>
            <person name="Fang X."/>
            <person name="Guo X."/>
            <person name="Li L."/>
            <person name="Luo R."/>
            <person name="Xu F."/>
            <person name="Yang P."/>
            <person name="Zhang L."/>
            <person name="Wang X."/>
            <person name="Qi H."/>
            <person name="Xiong Z."/>
            <person name="Que H."/>
            <person name="Xie Y."/>
            <person name="Holland P.W."/>
            <person name="Paps J."/>
            <person name="Zhu Y."/>
            <person name="Wu F."/>
            <person name="Chen Y."/>
            <person name="Wang J."/>
            <person name="Peng C."/>
            <person name="Meng J."/>
            <person name="Yang L."/>
            <person name="Liu J."/>
            <person name="Wen B."/>
            <person name="Zhang N."/>
            <person name="Huang Z."/>
            <person name="Zhu Q."/>
            <person name="Feng Y."/>
            <person name="Mount A."/>
            <person name="Hedgecock D."/>
            <person name="Xu Z."/>
            <person name="Liu Y."/>
            <person name="Domazet-Loso T."/>
            <person name="Du Y."/>
            <person name="Sun X."/>
            <person name="Zhang S."/>
            <person name="Liu B."/>
            <person name="Cheng P."/>
            <person name="Jiang X."/>
            <person name="Li J."/>
            <person name="Fan D."/>
            <person name="Wang W."/>
            <person name="Fu W."/>
            <person name="Wang T."/>
            <person name="Wang B."/>
            <person name="Zhang J."/>
            <person name="Peng Z."/>
            <person name="Li Y."/>
            <person name="Li N."/>
            <person name="Wang J."/>
            <person name="Chen M."/>
            <person name="He Y."/>
            <person name="Tan F."/>
            <person name="Song X."/>
            <person name="Zheng Q."/>
            <person name="Huang R."/>
            <person name="Yang H."/>
            <person name="Du X."/>
            <person name="Chen L."/>
            <person name="Yang M."/>
            <person name="Gaffney P.M."/>
            <person name="Wang S."/>
            <person name="Luo L."/>
            <person name="She Z."/>
            <person name="Ming Y."/>
            <person name="Huang W."/>
            <person name="Zhang S."/>
            <person name="Huang B."/>
            <person name="Zhang Y."/>
            <person name="Qu T."/>
            <person name="Ni P."/>
            <person name="Miao G."/>
            <person name="Wang J."/>
            <person name="Wang Q."/>
            <person name="Steinberg C.E."/>
            <person name="Wang H."/>
            <person name="Li N."/>
            <person name="Qian L."/>
            <person name="Zhang G."/>
            <person name="Li Y."/>
            <person name="Yang H."/>
            <person name="Liu X."/>
            <person name="Wang J."/>
            <person name="Yin Y."/>
            <person name="Wang J."/>
        </authorList>
    </citation>
    <scope>NUCLEOTIDE SEQUENCE [LARGE SCALE GENOMIC DNA]</scope>
    <source>
        <strain evidence="1">05x7-T-G4-1.051#20</strain>
    </source>
</reference>
<keyword evidence="1" id="KW-0176">Collagen</keyword>
<dbReference type="HOGENOM" id="CLU_1662512_0_0_1"/>
<dbReference type="InterPro" id="IPR002035">
    <property type="entry name" value="VWF_A"/>
</dbReference>
<dbReference type="PANTHER" id="PTHR24020">
    <property type="entry name" value="COLLAGEN ALPHA"/>
    <property type="match status" value="1"/>
</dbReference>
<dbReference type="InParanoid" id="K1QCB3"/>
<dbReference type="CDD" id="cd01450">
    <property type="entry name" value="vWFA_subfamily_ECM"/>
    <property type="match status" value="1"/>
</dbReference>
<evidence type="ECO:0000313" key="1">
    <source>
        <dbReference type="EMBL" id="EKC19111.1"/>
    </source>
</evidence>
<accession>K1QCB3</accession>
<name>K1QCB3_MAGGI</name>
<dbReference type="SMART" id="SM00327">
    <property type="entry name" value="VWA"/>
    <property type="match status" value="1"/>
</dbReference>
<dbReference type="GO" id="GO:0005581">
    <property type="term" value="C:collagen trimer"/>
    <property type="evidence" value="ECO:0007669"/>
    <property type="project" value="UniProtKB-KW"/>
</dbReference>